<protein>
    <recommendedName>
        <fullName evidence="1">Formamidopyrimidine-DNA glycosylase catalytic domain-containing protein</fullName>
    </recommendedName>
</protein>
<sequence length="125" mass="14428">MPEGPEIRRAADKIAAVLENEVIEDLFLGLQRLKKFRRTLTGTRVRSIETRGKALLTHFSTDWTLYSHNQLYGVWHVVDRGQYPTTKRTLRVALHTARHSALLYSASDIWVLTSKQLTTHPFLSR</sequence>
<dbReference type="GO" id="GO:0008270">
    <property type="term" value="F:zinc ion binding"/>
    <property type="evidence" value="ECO:0007669"/>
    <property type="project" value="InterPro"/>
</dbReference>
<dbReference type="SUPFAM" id="SSF81624">
    <property type="entry name" value="N-terminal domain of MutM-like DNA repair proteins"/>
    <property type="match status" value="1"/>
</dbReference>
<dbReference type="EMBL" id="UINC01162979">
    <property type="protein sequence ID" value="SVD63027.1"/>
    <property type="molecule type" value="Genomic_DNA"/>
</dbReference>
<name>A0A382WVX4_9ZZZZ</name>
<accession>A0A382WVX4</accession>
<dbReference type="Pfam" id="PF01149">
    <property type="entry name" value="Fapy_DNA_glyco"/>
    <property type="match status" value="1"/>
</dbReference>
<dbReference type="PROSITE" id="PS51068">
    <property type="entry name" value="FPG_CAT"/>
    <property type="match status" value="1"/>
</dbReference>
<evidence type="ECO:0000259" key="1">
    <source>
        <dbReference type="PROSITE" id="PS51068"/>
    </source>
</evidence>
<dbReference type="PANTHER" id="PTHR42697:SF1">
    <property type="entry name" value="ENDONUCLEASE 8"/>
    <property type="match status" value="1"/>
</dbReference>
<gene>
    <name evidence="2" type="ORF">METZ01_LOCUS415881</name>
</gene>
<feature type="non-terminal residue" evidence="2">
    <location>
        <position position="125"/>
    </location>
</feature>
<evidence type="ECO:0000313" key="2">
    <source>
        <dbReference type="EMBL" id="SVD63027.1"/>
    </source>
</evidence>
<dbReference type="InterPro" id="IPR012319">
    <property type="entry name" value="FPG_cat"/>
</dbReference>
<dbReference type="InterPro" id="IPR035937">
    <property type="entry name" value="FPG_N"/>
</dbReference>
<dbReference type="SMART" id="SM00898">
    <property type="entry name" value="Fapy_DNA_glyco"/>
    <property type="match status" value="1"/>
</dbReference>
<dbReference type="AlphaFoldDB" id="A0A382WVX4"/>
<organism evidence="2">
    <name type="scientific">marine metagenome</name>
    <dbReference type="NCBI Taxonomy" id="408172"/>
    <lineage>
        <taxon>unclassified sequences</taxon>
        <taxon>metagenomes</taxon>
        <taxon>ecological metagenomes</taxon>
    </lineage>
</organism>
<dbReference type="GO" id="GO:0006284">
    <property type="term" value="P:base-excision repair"/>
    <property type="evidence" value="ECO:0007669"/>
    <property type="project" value="InterPro"/>
</dbReference>
<dbReference type="GO" id="GO:0003906">
    <property type="term" value="F:DNA-(apurinic or apyrimidinic site) endonuclease activity"/>
    <property type="evidence" value="ECO:0007669"/>
    <property type="project" value="InterPro"/>
</dbReference>
<dbReference type="PANTHER" id="PTHR42697">
    <property type="entry name" value="ENDONUCLEASE 8"/>
    <property type="match status" value="1"/>
</dbReference>
<dbReference type="GO" id="GO:0000703">
    <property type="term" value="F:oxidized pyrimidine nucleobase lesion DNA N-glycosylase activity"/>
    <property type="evidence" value="ECO:0007669"/>
    <property type="project" value="TreeGrafter"/>
</dbReference>
<feature type="domain" description="Formamidopyrimidine-DNA glycosylase catalytic" evidence="1">
    <location>
        <begin position="2"/>
        <end position="90"/>
    </location>
</feature>
<reference evidence="2" key="1">
    <citation type="submission" date="2018-05" db="EMBL/GenBank/DDBJ databases">
        <authorList>
            <person name="Lanie J.A."/>
            <person name="Ng W.-L."/>
            <person name="Kazmierczak K.M."/>
            <person name="Andrzejewski T.M."/>
            <person name="Davidsen T.M."/>
            <person name="Wayne K.J."/>
            <person name="Tettelin H."/>
            <person name="Glass J.I."/>
            <person name="Rusch D."/>
            <person name="Podicherti R."/>
            <person name="Tsui H.-C.T."/>
            <person name="Winkler M.E."/>
        </authorList>
    </citation>
    <scope>NUCLEOTIDE SEQUENCE</scope>
</reference>
<proteinExistence type="predicted"/>
<dbReference type="Gene3D" id="3.20.190.10">
    <property type="entry name" value="MutM-like, N-terminal"/>
    <property type="match status" value="1"/>
</dbReference>